<feature type="region of interest" description="Disordered" evidence="13">
    <location>
        <begin position="535"/>
        <end position="554"/>
    </location>
</feature>
<dbReference type="AlphaFoldDB" id="A0AAU9V7G6"/>
<organism evidence="15 16">
    <name type="scientific">Euphydryas editha</name>
    <name type="common">Edith's checkerspot</name>
    <dbReference type="NCBI Taxonomy" id="104508"/>
    <lineage>
        <taxon>Eukaryota</taxon>
        <taxon>Metazoa</taxon>
        <taxon>Ecdysozoa</taxon>
        <taxon>Arthropoda</taxon>
        <taxon>Hexapoda</taxon>
        <taxon>Insecta</taxon>
        <taxon>Pterygota</taxon>
        <taxon>Neoptera</taxon>
        <taxon>Endopterygota</taxon>
        <taxon>Lepidoptera</taxon>
        <taxon>Glossata</taxon>
        <taxon>Ditrysia</taxon>
        <taxon>Papilionoidea</taxon>
        <taxon>Nymphalidae</taxon>
        <taxon>Nymphalinae</taxon>
        <taxon>Euphydryas</taxon>
    </lineage>
</organism>
<dbReference type="PANTHER" id="PTHR11690:SF247">
    <property type="entry name" value="PICKPOCKET 23, ISOFORM C"/>
    <property type="match status" value="1"/>
</dbReference>
<evidence type="ECO:0000256" key="8">
    <source>
        <dbReference type="ARBA" id="ARBA00023065"/>
    </source>
</evidence>
<feature type="transmembrane region" description="Helical" evidence="14">
    <location>
        <begin position="75"/>
        <end position="96"/>
    </location>
</feature>
<keyword evidence="11 12" id="KW-0407">Ion channel</keyword>
<evidence type="ECO:0000256" key="10">
    <source>
        <dbReference type="ARBA" id="ARBA00023201"/>
    </source>
</evidence>
<evidence type="ECO:0008006" key="17">
    <source>
        <dbReference type="Google" id="ProtNLM"/>
    </source>
</evidence>
<keyword evidence="10 12" id="KW-0739">Sodium transport</keyword>
<evidence type="ECO:0000256" key="6">
    <source>
        <dbReference type="ARBA" id="ARBA00022989"/>
    </source>
</evidence>
<comment type="similarity">
    <text evidence="2 12">Belongs to the amiloride-sensitive sodium channel (TC 1.A.6) family.</text>
</comment>
<evidence type="ECO:0000256" key="14">
    <source>
        <dbReference type="SAM" id="Phobius"/>
    </source>
</evidence>
<evidence type="ECO:0000256" key="1">
    <source>
        <dbReference type="ARBA" id="ARBA00004141"/>
    </source>
</evidence>
<evidence type="ECO:0000256" key="9">
    <source>
        <dbReference type="ARBA" id="ARBA00023136"/>
    </source>
</evidence>
<evidence type="ECO:0000256" key="11">
    <source>
        <dbReference type="ARBA" id="ARBA00023303"/>
    </source>
</evidence>
<evidence type="ECO:0000256" key="7">
    <source>
        <dbReference type="ARBA" id="ARBA00023053"/>
    </source>
</evidence>
<evidence type="ECO:0000256" key="13">
    <source>
        <dbReference type="SAM" id="MobiDB-lite"/>
    </source>
</evidence>
<comment type="caution">
    <text evidence="15">The sequence shown here is derived from an EMBL/GenBank/DDBJ whole genome shotgun (WGS) entry which is preliminary data.</text>
</comment>
<keyword evidence="8 12" id="KW-0406">Ion transport</keyword>
<dbReference type="Pfam" id="PF00858">
    <property type="entry name" value="ASC"/>
    <property type="match status" value="1"/>
</dbReference>
<proteinExistence type="inferred from homology"/>
<protein>
    <recommendedName>
        <fullName evidence="17">Sodium channel protein Nach</fullName>
    </recommendedName>
</protein>
<evidence type="ECO:0000256" key="3">
    <source>
        <dbReference type="ARBA" id="ARBA00022448"/>
    </source>
</evidence>
<keyword evidence="16" id="KW-1185">Reference proteome</keyword>
<keyword evidence="6 14" id="KW-1133">Transmembrane helix</keyword>
<dbReference type="Proteomes" id="UP001153954">
    <property type="component" value="Unassembled WGS sequence"/>
</dbReference>
<name>A0AAU9V7G6_EUPED</name>
<accession>A0AAU9V7G6</accession>
<evidence type="ECO:0000256" key="2">
    <source>
        <dbReference type="ARBA" id="ARBA00007193"/>
    </source>
</evidence>
<feature type="transmembrane region" description="Helical" evidence="14">
    <location>
        <begin position="449"/>
        <end position="472"/>
    </location>
</feature>
<keyword evidence="7" id="KW-0915">Sodium</keyword>
<dbReference type="PANTHER" id="PTHR11690">
    <property type="entry name" value="AMILORIDE-SENSITIVE SODIUM CHANNEL-RELATED"/>
    <property type="match status" value="1"/>
</dbReference>
<gene>
    <name evidence="15" type="ORF">EEDITHA_LOCUS21455</name>
</gene>
<reference evidence="15" key="1">
    <citation type="submission" date="2022-03" db="EMBL/GenBank/DDBJ databases">
        <authorList>
            <person name="Tunstrom K."/>
        </authorList>
    </citation>
    <scope>NUCLEOTIDE SEQUENCE</scope>
</reference>
<dbReference type="PRINTS" id="PR01078">
    <property type="entry name" value="AMINACHANNEL"/>
</dbReference>
<keyword evidence="4 12" id="KW-0894">Sodium channel</keyword>
<dbReference type="GO" id="GO:0005886">
    <property type="term" value="C:plasma membrane"/>
    <property type="evidence" value="ECO:0007669"/>
    <property type="project" value="TreeGrafter"/>
</dbReference>
<dbReference type="EMBL" id="CAKOGL010000030">
    <property type="protein sequence ID" value="CAH2107414.1"/>
    <property type="molecule type" value="Genomic_DNA"/>
</dbReference>
<dbReference type="InterPro" id="IPR001873">
    <property type="entry name" value="ENaC"/>
</dbReference>
<dbReference type="Gene3D" id="2.60.470.10">
    <property type="entry name" value="Acid-sensing ion channels like domains"/>
    <property type="match status" value="1"/>
</dbReference>
<comment type="subcellular location">
    <subcellularLocation>
        <location evidence="1">Membrane</location>
        <topology evidence="1">Multi-pass membrane protein</topology>
    </subcellularLocation>
</comment>
<keyword evidence="9 14" id="KW-0472">Membrane</keyword>
<evidence type="ECO:0000313" key="15">
    <source>
        <dbReference type="EMBL" id="CAH2107414.1"/>
    </source>
</evidence>
<evidence type="ECO:0000256" key="12">
    <source>
        <dbReference type="RuleBase" id="RU000679"/>
    </source>
</evidence>
<evidence type="ECO:0000256" key="4">
    <source>
        <dbReference type="ARBA" id="ARBA00022461"/>
    </source>
</evidence>
<sequence>MKVYPQKVPKRELHGTRNCNKWLKEPNIKSKSSNDGPLSLLAASLRHQTTEFFNNSTLHGVRYIAEKERPFCEKFMWFSFTSIGAVATCIIIVSLWEKFQTNPTITGLDTDFHNWDVPFPAVTICDLNPVDEELLQEYITNVWGTNPPVNADKMLRWLATLSYQSIADRASEFVKNPDLVGKALDDGPEPVIKSKDAVFNIVRRCESLFYDCEMKGDSEECCELLVPVFTEMGFCYAYNSRHAEKTWPWQTQTDQFAEAFIHETDAKWSFLFNSFRNDTTIEIYIHSTEEMAGLELNSQHSWDRRVEKVSFSVKHTYTTEDARQLSIRQRRCIYADERRLETSSIYTYTACMRQCRMQQCQSLCKCIPHFYPLINGYRHCTVKELECIANYTTVITDITRCSCELGCSHTVYEVEKLTQIDASKGPTATNSLEIEFVSWPMVRYKREVLFGWVDLLVSFGGIAGLFLGFSLLSGVELIYFFTLRACCALVRDKDLLSRERAARLARPKPPHDLSLVPWWKQPPVPPGERPIKLRVKEVQPPQYSPPPGYTKYLP</sequence>
<evidence type="ECO:0000256" key="5">
    <source>
        <dbReference type="ARBA" id="ARBA00022692"/>
    </source>
</evidence>
<keyword evidence="5 12" id="KW-0812">Transmembrane</keyword>
<dbReference type="GO" id="GO:0015280">
    <property type="term" value="F:ligand-gated sodium channel activity"/>
    <property type="evidence" value="ECO:0007669"/>
    <property type="project" value="TreeGrafter"/>
</dbReference>
<evidence type="ECO:0000313" key="16">
    <source>
        <dbReference type="Proteomes" id="UP001153954"/>
    </source>
</evidence>
<keyword evidence="3 12" id="KW-0813">Transport</keyword>
<dbReference type="Gene3D" id="1.10.287.770">
    <property type="entry name" value="YojJ-like"/>
    <property type="match status" value="1"/>
</dbReference>